<dbReference type="EMBL" id="VSSQ01103606">
    <property type="protein sequence ID" value="MPN44472.1"/>
    <property type="molecule type" value="Genomic_DNA"/>
</dbReference>
<reference evidence="1" key="1">
    <citation type="submission" date="2019-08" db="EMBL/GenBank/DDBJ databases">
        <authorList>
            <person name="Kucharzyk K."/>
            <person name="Murdoch R.W."/>
            <person name="Higgins S."/>
            <person name="Loffler F."/>
        </authorList>
    </citation>
    <scope>NUCLEOTIDE SEQUENCE</scope>
</reference>
<organism evidence="1">
    <name type="scientific">bioreactor metagenome</name>
    <dbReference type="NCBI Taxonomy" id="1076179"/>
    <lineage>
        <taxon>unclassified sequences</taxon>
        <taxon>metagenomes</taxon>
        <taxon>ecological metagenomes</taxon>
    </lineage>
</organism>
<proteinExistence type="predicted"/>
<dbReference type="AlphaFoldDB" id="A0A645I142"/>
<evidence type="ECO:0000313" key="1">
    <source>
        <dbReference type="EMBL" id="MPN44472.1"/>
    </source>
</evidence>
<gene>
    <name evidence="1" type="ORF">SDC9_192037</name>
</gene>
<comment type="caution">
    <text evidence="1">The sequence shown here is derived from an EMBL/GenBank/DDBJ whole genome shotgun (WGS) entry which is preliminary data.</text>
</comment>
<protein>
    <submittedName>
        <fullName evidence="1">Uncharacterized protein</fullName>
    </submittedName>
</protein>
<sequence length="84" mass="9595">MNVRFDLFRIEMPHAGKFAVSTHHVGLTVQLTGFGVQLPAHHMLVNAGVSFYIYCIDIRLLTFINAHFKINGVVLNQHFNRFNV</sequence>
<accession>A0A645I142</accession>
<name>A0A645I142_9ZZZZ</name>